<dbReference type="Proteomes" id="UP000628463">
    <property type="component" value="Unassembled WGS sequence"/>
</dbReference>
<evidence type="ECO:0000313" key="2">
    <source>
        <dbReference type="EMBL" id="MBC5680539.1"/>
    </source>
</evidence>
<feature type="transmembrane region" description="Helical" evidence="1">
    <location>
        <begin position="45"/>
        <end position="65"/>
    </location>
</feature>
<evidence type="ECO:0000256" key="1">
    <source>
        <dbReference type="SAM" id="Phobius"/>
    </source>
</evidence>
<keyword evidence="3" id="KW-1185">Reference proteome</keyword>
<keyword evidence="1" id="KW-0812">Transmembrane</keyword>
<dbReference type="EMBL" id="JACOPD010000004">
    <property type="protein sequence ID" value="MBC5680539.1"/>
    <property type="molecule type" value="Genomic_DNA"/>
</dbReference>
<gene>
    <name evidence="2" type="ORF">H8S01_06130</name>
</gene>
<feature type="transmembrane region" description="Helical" evidence="1">
    <location>
        <begin position="6"/>
        <end position="24"/>
    </location>
</feature>
<keyword evidence="1" id="KW-0472">Membrane</keyword>
<evidence type="ECO:0008006" key="4">
    <source>
        <dbReference type="Google" id="ProtNLM"/>
    </source>
</evidence>
<reference evidence="2 3" key="1">
    <citation type="submission" date="2020-08" db="EMBL/GenBank/DDBJ databases">
        <title>Genome public.</title>
        <authorList>
            <person name="Liu C."/>
            <person name="Sun Q."/>
        </authorList>
    </citation>
    <scope>NUCLEOTIDE SEQUENCE [LARGE SCALE GENOMIC DNA]</scope>
    <source>
        <strain evidence="2 3">NSJ-43</strain>
    </source>
</reference>
<comment type="caution">
    <text evidence="2">The sequence shown here is derived from an EMBL/GenBank/DDBJ whole genome shotgun (WGS) entry which is preliminary data.</text>
</comment>
<accession>A0ABR7FZD5</accession>
<dbReference type="RefSeq" id="WP_186836559.1">
    <property type="nucleotide sequence ID" value="NZ_JACOPD010000004.1"/>
</dbReference>
<sequence length="97" mass="10552">MTVYQRVVIIAAVCLCIGGIMMLLDVPFMTKGMKQKYTDESVKSYYKKAGVCYVIMAVGAVLESVAKSGTVLYDAGWVLFIAGVIIPMFLSKGLQSK</sequence>
<proteinExistence type="predicted"/>
<name>A0ABR7FZD5_9FIRM</name>
<protein>
    <recommendedName>
        <fullName evidence="4">DUF3784 domain-containing protein</fullName>
    </recommendedName>
</protein>
<feature type="transmembrane region" description="Helical" evidence="1">
    <location>
        <begin position="71"/>
        <end position="90"/>
    </location>
</feature>
<evidence type="ECO:0000313" key="3">
    <source>
        <dbReference type="Proteomes" id="UP000628463"/>
    </source>
</evidence>
<organism evidence="2 3">
    <name type="scientific">Lachnospira hominis</name>
    <name type="common">ex Liu et al. 2021</name>
    <dbReference type="NCBI Taxonomy" id="2763051"/>
    <lineage>
        <taxon>Bacteria</taxon>
        <taxon>Bacillati</taxon>
        <taxon>Bacillota</taxon>
        <taxon>Clostridia</taxon>
        <taxon>Lachnospirales</taxon>
        <taxon>Lachnospiraceae</taxon>
        <taxon>Lachnospira</taxon>
    </lineage>
</organism>
<keyword evidence="1" id="KW-1133">Transmembrane helix</keyword>